<protein>
    <submittedName>
        <fullName evidence="1">Uncharacterized protein</fullName>
    </submittedName>
</protein>
<comment type="caution">
    <text evidence="1">The sequence shown here is derived from an EMBL/GenBank/DDBJ whole genome shotgun (WGS) entry which is preliminary data.</text>
</comment>
<evidence type="ECO:0000313" key="2">
    <source>
        <dbReference type="Proteomes" id="UP001262032"/>
    </source>
</evidence>
<reference evidence="1" key="1">
    <citation type="submission" date="2023-07" db="EMBL/GenBank/DDBJ databases">
        <title>Sorghum-associated microbial communities from plants grown in Nebraska, USA.</title>
        <authorList>
            <person name="Schachtman D."/>
        </authorList>
    </citation>
    <scope>NUCLEOTIDE SEQUENCE</scope>
    <source>
        <strain evidence="1">BE261</strain>
    </source>
</reference>
<evidence type="ECO:0000313" key="1">
    <source>
        <dbReference type="EMBL" id="MDR7164830.1"/>
    </source>
</evidence>
<proteinExistence type="predicted"/>
<dbReference type="Proteomes" id="UP001262032">
    <property type="component" value="Unassembled WGS sequence"/>
</dbReference>
<dbReference type="AlphaFoldDB" id="A0AAW8NES0"/>
<organism evidence="1 2">
    <name type="scientific">Pseudarthrobacter oxydans</name>
    <name type="common">Arthrobacter oxydans</name>
    <dbReference type="NCBI Taxonomy" id="1671"/>
    <lineage>
        <taxon>Bacteria</taxon>
        <taxon>Bacillati</taxon>
        <taxon>Actinomycetota</taxon>
        <taxon>Actinomycetes</taxon>
        <taxon>Micrococcales</taxon>
        <taxon>Micrococcaceae</taxon>
        <taxon>Pseudarthrobacter</taxon>
    </lineage>
</organism>
<accession>A0AAW8NES0</accession>
<dbReference type="RefSeq" id="WP_310114127.1">
    <property type="nucleotide sequence ID" value="NZ_JAVDTN010000017.1"/>
</dbReference>
<gene>
    <name evidence="1" type="ORF">J2X12_002868</name>
</gene>
<name>A0AAW8NES0_PSEOX</name>
<dbReference type="GeneID" id="97424217"/>
<sequence length="125" mass="14297">MPLGMLTEALEKLGSKPGRDEAETRVYVEMSVDLSRRLRDMAREHETDALMLDLIGMMKLDNTARTLVQRETFRAVGDVLEERFPAATEAAEEWLDTVDLGKCNQDGYDYHRYLVSMIELERAGK</sequence>
<dbReference type="EMBL" id="JAVDWN010000010">
    <property type="protein sequence ID" value="MDR7164830.1"/>
    <property type="molecule type" value="Genomic_DNA"/>
</dbReference>